<dbReference type="Proteomes" id="UP000283530">
    <property type="component" value="Unassembled WGS sequence"/>
</dbReference>
<dbReference type="OrthoDB" id="4062651at2759"/>
<dbReference type="PANTHER" id="PTHR44329:SF84">
    <property type="entry name" value="PROTEIN KINASE LIKE PROTEIN"/>
    <property type="match status" value="1"/>
</dbReference>
<proteinExistence type="predicted"/>
<keyword evidence="3" id="KW-0418">Kinase</keyword>
<organism evidence="3 4">
    <name type="scientific">Cinnamomum micranthum f. kanehirae</name>
    <dbReference type="NCBI Taxonomy" id="337451"/>
    <lineage>
        <taxon>Eukaryota</taxon>
        <taxon>Viridiplantae</taxon>
        <taxon>Streptophyta</taxon>
        <taxon>Embryophyta</taxon>
        <taxon>Tracheophyta</taxon>
        <taxon>Spermatophyta</taxon>
        <taxon>Magnoliopsida</taxon>
        <taxon>Magnoliidae</taxon>
        <taxon>Laurales</taxon>
        <taxon>Lauraceae</taxon>
        <taxon>Cinnamomum</taxon>
    </lineage>
</organism>
<dbReference type="Pfam" id="PF24093">
    <property type="entry name" value="DUF7377"/>
    <property type="match status" value="1"/>
</dbReference>
<keyword evidence="4" id="KW-1185">Reference proteome</keyword>
<dbReference type="PANTHER" id="PTHR44329">
    <property type="entry name" value="SERINE/THREONINE-PROTEIN KINASE TNNI3K-RELATED"/>
    <property type="match status" value="1"/>
</dbReference>
<evidence type="ECO:0000256" key="1">
    <source>
        <dbReference type="SAM" id="MobiDB-lite"/>
    </source>
</evidence>
<dbReference type="AlphaFoldDB" id="A0A443NK74"/>
<evidence type="ECO:0000313" key="4">
    <source>
        <dbReference type="Proteomes" id="UP000283530"/>
    </source>
</evidence>
<sequence length="592" mass="65005">MAAALECWSSRASTDEDMVEQVLMKTQSRSEAFPSTAPSNAVSATATKDPSSSSSSTAAATMQKKWHRLGRNVAGAITNLKNSLNLDTAKDPTARIDSSRKVVWGGVVRNLTQLYPGSQLPEKLICNIRKHFDSLPLSYSQAGFEMKDVFLHMRLIEQATDDDRPAILIQEMSDGEFQGSVFKLTFACNCPISWPSLSGSLDSASICCKKIQIFEKKGSTLGIVMVLVQSGQEKFFKNRIETALKSALKKPKAGPMKLPFGLCGCQEENAGACAEVEIEGEDERDCDNCVENSNPGTIQIPLPLPEASIVVSVDEWQTVRSDGEEIGKWLLNPDQVEFTDPIGPNSFKGVYKGRRVAIAKVRGCERGCAYEIELRQDLLELMSCGHKNILQFHGVCVDENHGLCIVTKLMEGGSVHEMIQKGRKILIKEIMRIAVDVAEGLMFMNDHGIAYRDLNSQRILLDRQGNACVGDMGVVTTCKNVGEVTEYETAGYRWLAPEIIAGDPESVTETWMSNVYSYGMVIWEMVTGEAAYSAYSPVQAAVGIAACGLRPDIPKDCPQVLRSLMTRCWNSSPSKRPSFSEILSILLRPNSK</sequence>
<comment type="caution">
    <text evidence="3">The sequence shown here is derived from an EMBL/GenBank/DDBJ whole genome shotgun (WGS) entry which is preliminary data.</text>
</comment>
<dbReference type="PRINTS" id="PR00109">
    <property type="entry name" value="TYRKINASE"/>
</dbReference>
<dbReference type="GO" id="GO:0004674">
    <property type="term" value="F:protein serine/threonine kinase activity"/>
    <property type="evidence" value="ECO:0007669"/>
    <property type="project" value="TreeGrafter"/>
</dbReference>
<accession>A0A443NK74</accession>
<dbReference type="InterPro" id="IPR055801">
    <property type="entry name" value="DUF7377"/>
</dbReference>
<dbReference type="InterPro" id="IPR051681">
    <property type="entry name" value="Ser/Thr_Kinases-Pseudokinases"/>
</dbReference>
<dbReference type="InterPro" id="IPR011009">
    <property type="entry name" value="Kinase-like_dom_sf"/>
</dbReference>
<feature type="region of interest" description="Disordered" evidence="1">
    <location>
        <begin position="24"/>
        <end position="61"/>
    </location>
</feature>
<dbReference type="InterPro" id="IPR001245">
    <property type="entry name" value="Ser-Thr/Tyr_kinase_cat_dom"/>
</dbReference>
<name>A0A443NK74_9MAGN</name>
<evidence type="ECO:0000259" key="2">
    <source>
        <dbReference type="PROSITE" id="PS50011"/>
    </source>
</evidence>
<reference evidence="3 4" key="1">
    <citation type="journal article" date="2019" name="Nat. Plants">
        <title>Stout camphor tree genome fills gaps in understanding of flowering plant genome evolution.</title>
        <authorList>
            <person name="Chaw S.M."/>
            <person name="Liu Y.C."/>
            <person name="Wu Y.W."/>
            <person name="Wang H.Y."/>
            <person name="Lin C.I."/>
            <person name="Wu C.S."/>
            <person name="Ke H.M."/>
            <person name="Chang L.Y."/>
            <person name="Hsu C.Y."/>
            <person name="Yang H.T."/>
            <person name="Sudianto E."/>
            <person name="Hsu M.H."/>
            <person name="Wu K.P."/>
            <person name="Wang L.N."/>
            <person name="Leebens-Mack J.H."/>
            <person name="Tsai I.J."/>
        </authorList>
    </citation>
    <scope>NUCLEOTIDE SEQUENCE [LARGE SCALE GENOMIC DNA]</scope>
    <source>
        <strain evidence="4">cv. Chaw 1501</strain>
        <tissue evidence="3">Young leaves</tissue>
    </source>
</reference>
<dbReference type="PROSITE" id="PS50011">
    <property type="entry name" value="PROTEIN_KINASE_DOM"/>
    <property type="match status" value="1"/>
</dbReference>
<keyword evidence="3" id="KW-0808">Transferase</keyword>
<dbReference type="InterPro" id="IPR000719">
    <property type="entry name" value="Prot_kinase_dom"/>
</dbReference>
<evidence type="ECO:0000313" key="3">
    <source>
        <dbReference type="EMBL" id="RWR78914.1"/>
    </source>
</evidence>
<dbReference type="STRING" id="337451.A0A443NK74"/>
<dbReference type="EMBL" id="QPKB01000003">
    <property type="protein sequence ID" value="RWR78914.1"/>
    <property type="molecule type" value="Genomic_DNA"/>
</dbReference>
<feature type="compositionally biased region" description="Low complexity" evidence="1">
    <location>
        <begin position="43"/>
        <end position="61"/>
    </location>
</feature>
<dbReference type="GO" id="GO:0005524">
    <property type="term" value="F:ATP binding"/>
    <property type="evidence" value="ECO:0007669"/>
    <property type="project" value="InterPro"/>
</dbReference>
<protein>
    <submittedName>
        <fullName evidence="3">Protein kinase domain-containing protein</fullName>
    </submittedName>
</protein>
<dbReference type="SUPFAM" id="SSF56112">
    <property type="entry name" value="Protein kinase-like (PK-like)"/>
    <property type="match status" value="1"/>
</dbReference>
<dbReference type="Gene3D" id="1.10.510.10">
    <property type="entry name" value="Transferase(Phosphotransferase) domain 1"/>
    <property type="match status" value="1"/>
</dbReference>
<feature type="domain" description="Protein kinase" evidence="2">
    <location>
        <begin position="336"/>
        <end position="587"/>
    </location>
</feature>
<gene>
    <name evidence="3" type="ORF">CKAN_00746800</name>
</gene>
<dbReference type="Pfam" id="PF07714">
    <property type="entry name" value="PK_Tyr_Ser-Thr"/>
    <property type="match status" value="1"/>
</dbReference>